<proteinExistence type="inferred from homology"/>
<dbReference type="FunFam" id="1.25.40.10:FF:000552">
    <property type="entry name" value="UDP-N-acetylglucosaminyltransferase (AFU_orthologue AFUA_1G03380)"/>
    <property type="match status" value="1"/>
</dbReference>
<feature type="repeat" description="TPR" evidence="8">
    <location>
        <begin position="1023"/>
        <end position="1056"/>
    </location>
</feature>
<keyword evidence="7 8" id="KW-0802">TPR repeat</keyword>
<feature type="repeat" description="TPR" evidence="8">
    <location>
        <begin position="989"/>
        <end position="1022"/>
    </location>
</feature>
<evidence type="ECO:0000313" key="11">
    <source>
        <dbReference type="EMBL" id="OCK84160.1"/>
    </source>
</evidence>
<protein>
    <recommendedName>
        <fullName evidence="3">protein O-GlcNAc transferase</fullName>
        <ecNumber evidence="3">2.4.1.255</ecNumber>
    </recommendedName>
</protein>
<keyword evidence="4" id="KW-0328">Glycosyltransferase</keyword>
<evidence type="ECO:0000259" key="10">
    <source>
        <dbReference type="Pfam" id="PF13844"/>
    </source>
</evidence>
<dbReference type="FunFam" id="1.25.40.10:FF:000180">
    <property type="entry name" value="Related to UDP-N-acetylglucosaminyltransferase"/>
    <property type="match status" value="1"/>
</dbReference>
<comment type="similarity">
    <text evidence="2">Belongs to the glycosyltransferase 41 family. O-GlcNAc transferase subfamily.</text>
</comment>
<dbReference type="SUPFAM" id="SSF48452">
    <property type="entry name" value="TPR-like"/>
    <property type="match status" value="1"/>
</dbReference>
<dbReference type="PROSITE" id="PS50005">
    <property type="entry name" value="TPR"/>
    <property type="match status" value="3"/>
</dbReference>
<evidence type="ECO:0000256" key="2">
    <source>
        <dbReference type="ARBA" id="ARBA00005386"/>
    </source>
</evidence>
<dbReference type="SMART" id="SM00028">
    <property type="entry name" value="TPR"/>
    <property type="match status" value="4"/>
</dbReference>
<feature type="compositionally biased region" description="Basic and acidic residues" evidence="9">
    <location>
        <begin position="73"/>
        <end position="89"/>
    </location>
</feature>
<dbReference type="FunFam" id="3.40.50.2000:FF:000110">
    <property type="entry name" value="UDP-N-acetylglucosaminyltransferase protein"/>
    <property type="match status" value="1"/>
</dbReference>
<dbReference type="InterPro" id="IPR019734">
    <property type="entry name" value="TPR_rpt"/>
</dbReference>
<evidence type="ECO:0000256" key="4">
    <source>
        <dbReference type="ARBA" id="ARBA00022676"/>
    </source>
</evidence>
<feature type="domain" description="O-GlcNAc transferase C-terminal" evidence="10">
    <location>
        <begin position="1484"/>
        <end position="1685"/>
    </location>
</feature>
<dbReference type="InterPro" id="IPR029489">
    <property type="entry name" value="OGT/SEC/SPY_C"/>
</dbReference>
<evidence type="ECO:0000256" key="9">
    <source>
        <dbReference type="SAM" id="MobiDB-lite"/>
    </source>
</evidence>
<feature type="region of interest" description="Disordered" evidence="9">
    <location>
        <begin position="63"/>
        <end position="92"/>
    </location>
</feature>
<evidence type="ECO:0000256" key="6">
    <source>
        <dbReference type="ARBA" id="ARBA00022737"/>
    </source>
</evidence>
<reference evidence="11 12" key="1">
    <citation type="journal article" date="2016" name="Nat. Commun.">
        <title>Ectomycorrhizal ecology is imprinted in the genome of the dominant symbiotic fungus Cenococcum geophilum.</title>
        <authorList>
            <consortium name="DOE Joint Genome Institute"/>
            <person name="Peter M."/>
            <person name="Kohler A."/>
            <person name="Ohm R.A."/>
            <person name="Kuo A."/>
            <person name="Krutzmann J."/>
            <person name="Morin E."/>
            <person name="Arend M."/>
            <person name="Barry K.W."/>
            <person name="Binder M."/>
            <person name="Choi C."/>
            <person name="Clum A."/>
            <person name="Copeland A."/>
            <person name="Grisel N."/>
            <person name="Haridas S."/>
            <person name="Kipfer T."/>
            <person name="LaButti K."/>
            <person name="Lindquist E."/>
            <person name="Lipzen A."/>
            <person name="Maire R."/>
            <person name="Meier B."/>
            <person name="Mihaltcheva S."/>
            <person name="Molinier V."/>
            <person name="Murat C."/>
            <person name="Poggeler S."/>
            <person name="Quandt C.A."/>
            <person name="Sperisen C."/>
            <person name="Tritt A."/>
            <person name="Tisserant E."/>
            <person name="Crous P.W."/>
            <person name="Henrissat B."/>
            <person name="Nehls U."/>
            <person name="Egli S."/>
            <person name="Spatafora J.W."/>
            <person name="Grigoriev I.V."/>
            <person name="Martin F.M."/>
        </authorList>
    </citation>
    <scope>NUCLEOTIDE SEQUENCE [LARGE SCALE GENOMIC DNA]</scope>
    <source>
        <strain evidence="11 12">CBS 459.81</strain>
    </source>
</reference>
<feature type="region of interest" description="Disordered" evidence="9">
    <location>
        <begin position="342"/>
        <end position="393"/>
    </location>
</feature>
<evidence type="ECO:0000256" key="8">
    <source>
        <dbReference type="PROSITE-ProRule" id="PRU00339"/>
    </source>
</evidence>
<dbReference type="Gene3D" id="1.25.40.10">
    <property type="entry name" value="Tetratricopeptide repeat domain"/>
    <property type="match status" value="3"/>
</dbReference>
<feature type="compositionally biased region" description="Pro residues" evidence="9">
    <location>
        <begin position="438"/>
        <end position="448"/>
    </location>
</feature>
<feature type="compositionally biased region" description="Basic and acidic residues" evidence="9">
    <location>
        <begin position="514"/>
        <end position="523"/>
    </location>
</feature>
<feature type="compositionally biased region" description="Basic residues" evidence="9">
    <location>
        <begin position="423"/>
        <end position="437"/>
    </location>
</feature>
<dbReference type="Pfam" id="PF13844">
    <property type="entry name" value="Glyco_transf_41"/>
    <property type="match status" value="2"/>
</dbReference>
<keyword evidence="5 11" id="KW-0808">Transferase</keyword>
<dbReference type="GO" id="GO:0006493">
    <property type="term" value="P:protein O-linked glycosylation"/>
    <property type="evidence" value="ECO:0007669"/>
    <property type="project" value="TreeGrafter"/>
</dbReference>
<dbReference type="Pfam" id="PF13432">
    <property type="entry name" value="TPR_16"/>
    <property type="match status" value="1"/>
</dbReference>
<evidence type="ECO:0000256" key="7">
    <source>
        <dbReference type="ARBA" id="ARBA00022803"/>
    </source>
</evidence>
<comment type="pathway">
    <text evidence="1">Protein modification; protein glycosylation.</text>
</comment>
<feature type="domain" description="O-GlcNAc transferase C-terminal" evidence="10">
    <location>
        <begin position="1224"/>
        <end position="1409"/>
    </location>
</feature>
<dbReference type="Gene3D" id="3.40.50.11380">
    <property type="match status" value="1"/>
</dbReference>
<feature type="compositionally biased region" description="Low complexity" evidence="9">
    <location>
        <begin position="454"/>
        <end position="463"/>
    </location>
</feature>
<name>A0A8E2EHM7_9PEZI</name>
<evidence type="ECO:0000256" key="1">
    <source>
        <dbReference type="ARBA" id="ARBA00004922"/>
    </source>
</evidence>
<gene>
    <name evidence="11" type="ORF">K432DRAFT_401364</name>
</gene>
<dbReference type="EC" id="2.4.1.255" evidence="3"/>
<dbReference type="InterPro" id="IPR011990">
    <property type="entry name" value="TPR-like_helical_dom_sf"/>
</dbReference>
<feature type="compositionally biased region" description="Polar residues" evidence="9">
    <location>
        <begin position="472"/>
        <end position="487"/>
    </location>
</feature>
<feature type="region of interest" description="Disordered" evidence="9">
    <location>
        <begin position="1"/>
        <end position="40"/>
    </location>
</feature>
<dbReference type="Gene3D" id="3.40.50.2000">
    <property type="entry name" value="Glycogen Phosphorylase B"/>
    <property type="match status" value="1"/>
</dbReference>
<feature type="compositionally biased region" description="Basic residues" evidence="9">
    <location>
        <begin position="494"/>
        <end position="505"/>
    </location>
</feature>
<dbReference type="FunFam" id="3.40.50.11380:FF:000004">
    <property type="entry name" value="UDP-N-acetylglucosaminyltransferase (AFU_orthologue AFUA_1G03380)"/>
    <property type="match status" value="1"/>
</dbReference>
<feature type="region of interest" description="Disordered" evidence="9">
    <location>
        <begin position="422"/>
        <end position="537"/>
    </location>
</feature>
<feature type="repeat" description="TPR" evidence="8">
    <location>
        <begin position="628"/>
        <end position="661"/>
    </location>
</feature>
<keyword evidence="6" id="KW-0677">Repeat</keyword>
<accession>A0A8E2EHM7</accession>
<dbReference type="OrthoDB" id="421121at2759"/>
<keyword evidence="12" id="KW-1185">Reference proteome</keyword>
<dbReference type="Pfam" id="PF13181">
    <property type="entry name" value="TPR_8"/>
    <property type="match status" value="1"/>
</dbReference>
<dbReference type="PANTHER" id="PTHR44998">
    <property type="match status" value="1"/>
</dbReference>
<feature type="compositionally biased region" description="Polar residues" evidence="9">
    <location>
        <begin position="363"/>
        <end position="393"/>
    </location>
</feature>
<evidence type="ECO:0000256" key="5">
    <source>
        <dbReference type="ARBA" id="ARBA00022679"/>
    </source>
</evidence>
<evidence type="ECO:0000313" key="12">
    <source>
        <dbReference type="Proteomes" id="UP000250266"/>
    </source>
</evidence>
<feature type="compositionally biased region" description="Polar residues" evidence="9">
    <location>
        <begin position="525"/>
        <end position="536"/>
    </location>
</feature>
<organism evidence="11 12">
    <name type="scientific">Lepidopterella palustris CBS 459.81</name>
    <dbReference type="NCBI Taxonomy" id="1314670"/>
    <lineage>
        <taxon>Eukaryota</taxon>
        <taxon>Fungi</taxon>
        <taxon>Dikarya</taxon>
        <taxon>Ascomycota</taxon>
        <taxon>Pezizomycotina</taxon>
        <taxon>Dothideomycetes</taxon>
        <taxon>Pleosporomycetidae</taxon>
        <taxon>Mytilinidiales</taxon>
        <taxon>Argynnaceae</taxon>
        <taxon>Lepidopterella</taxon>
    </lineage>
</organism>
<sequence length="1708" mass="190493">MTMVRQYPPQPSQQPQLFAHSLSLGPYNSLPASPRNPALRNIQGYDHRAAGQQQLPQQYAHPLQRTNSYPPHESPKDQSHDKVKQSEHMLRRKTPNGILAAAYDGRSVEQTEKPHATKHILLPVTAAESGLANSSIFTYGLKQELPLRSPSLALNNGYNPMKQDIRTSNWDPDMHFALDPPKDGWQRAQPSLPQIDSMLNQMPLHHQTLQYQYYGQQFCGAMAPSLQSPLGPTVSNDQGPYGPYWHDGTFIPYRPAAMRDPRYYHHHASDWATHQHHGIADWQPLSTPIPNMNPLQQTHHFQGSTPIPSSNAYNFETPPVDYTLPYNIQQTQLPRQSLGLDYRNQPLNSQFGHRAQHPPQLDLHSSISSSGQTTPVPDLTPISTPLSEFGPQSSNAQLRERVFTWAHTVYIDLLKYLQQTRRSSGHGRHANGQHHPPRPNIYPKPPRQPGANFSSSSSVSSTSRNLERHHSLSSATQSVRAETSDSSLPDHESSHKRHSSSHHRSSSLWSPSATEERDPEAQRRASWQQQYATPASMQLPRQLIDPVRTLRRTSGTSISGMHSAIRQDMPPTASAATALDAITQHCHETSWQWIDGMLLGGCLAYALGDYQKALGWYSRILDLDSDHVEAISNLAATLLALQRKQDAEQYWLRAVKLRPSYFEAVEHLIGLLCSDHRGKEAVQIIEYVERSLKYVKSGESFKNVDQQSDRSTSMSCSPCVSEVSDKPIFDFFDGQSETAFKDVDDLPGSDQPGFGSSGYAIAGADNGRILALVHAKGNMLYALGDNIGAAKAFENAVLIGAGRRIQGISGLIKQILSVVGCDPVERPLDGHRPPPSTDPILLYPDAALKTSQLCFPPDGQLHGLKYVSSEGMARKAAVSTTSNSLLSLAKIFQDGMATNSPKASAYQTTYGVREILALYYLSLSLQPSPSTANNVGILLASVQQAAPSKHIPVLNPIPKPQIPGLVPGSGIALALAYYNYGLLLDSRHAHLYTNLGSLLKDIGQLDVAIKMYEQAVSCDGNFDIALANLANAVKDKGRISDAIIYYQRAVNASPEFAEAVCGLANALNSVCGWTGRGGIAAEGGTRDRWHVDDKGMLLDAKLSGAVSSGWIKRVVDLVEKQLADGEDWGRGIIDRHFIEDMIRPLSLAEDSAQDVREKENNMKVTVASWQNQKWEGARLVRLVERAIRRLGWQWYQDKYIKRLQRPTSTYKRPQIPAALTVPAAPTVLPFHTFTCPMSAKQIRLISQRNGLRISTSTLRAPWLPATVYPPPPPPYPYLKVGYVSSDFNNHPLAHLMQSVFGLHNPKRVKAYCYATTASDGSIHRQQIENESPVFNDASSWSAERLVDQIVKDGIHILVNLNGYTRGARNEVFAARPAPIQMSFMGFAGTLGAEWCDYLLADDTAVPPDTLRTWRRNVDMEDHLVDENSGGTDDNWVYGENIIFCRDTFFCCDHRQSAPDSQGKQLSWEEEQMRRWNMRKEIFPNLPDDAIILGNFNQLYKIEPTTFRTWLRILARLPKAILWLLRFPDLGETNLKQTAHAWAGAEVASRVLFTDVAQKHQHIARARVCDLFLDTPECNAHTTAADVLWSGTPLLTLPRYKYKMCSRMAASILKGALPANEAGRLAAKELVAANEEEYEEQAVRLGKGCVYEGHRAKGRLAELRRLLYEARWTSALFDTKRWVRDLEDAYWISWGMWERGEGGDIWLKK</sequence>
<evidence type="ECO:0000256" key="3">
    <source>
        <dbReference type="ARBA" id="ARBA00011970"/>
    </source>
</evidence>
<dbReference type="EMBL" id="KV744843">
    <property type="protein sequence ID" value="OCK84160.1"/>
    <property type="molecule type" value="Genomic_DNA"/>
</dbReference>
<dbReference type="Proteomes" id="UP000250266">
    <property type="component" value="Unassembled WGS sequence"/>
</dbReference>
<dbReference type="GO" id="GO:0097363">
    <property type="term" value="F:protein O-acetylglucosaminyltransferase activity"/>
    <property type="evidence" value="ECO:0007669"/>
    <property type="project" value="UniProtKB-EC"/>
</dbReference>
<dbReference type="PANTHER" id="PTHR44998:SF1">
    <property type="entry name" value="UDP-N-ACETYLGLUCOSAMINE--PEPTIDE N-ACETYLGLUCOSAMINYLTRANSFERASE 110 KDA SUBUNIT"/>
    <property type="match status" value="1"/>
</dbReference>